<keyword evidence="4" id="KW-0333">Golgi apparatus</keyword>
<evidence type="ECO:0000256" key="6">
    <source>
        <dbReference type="ARBA" id="ARBA00023136"/>
    </source>
</evidence>
<dbReference type="EMBL" id="JBAMMX010000004">
    <property type="protein sequence ID" value="KAK6941471.1"/>
    <property type="molecule type" value="Genomic_DNA"/>
</dbReference>
<dbReference type="GO" id="GO:0031985">
    <property type="term" value="C:Golgi cisterna"/>
    <property type="evidence" value="ECO:0007669"/>
    <property type="project" value="TreeGrafter"/>
</dbReference>
<name>A0AAN8W523_9MAGN</name>
<accession>A0AAN8W523</accession>
<reference evidence="9 10" key="1">
    <citation type="submission" date="2023-12" db="EMBL/GenBank/DDBJ databases">
        <title>A high-quality genome assembly for Dillenia turbinata (Dilleniales).</title>
        <authorList>
            <person name="Chanderbali A."/>
        </authorList>
    </citation>
    <scope>NUCLEOTIDE SEQUENCE [LARGE SCALE GENOMIC DNA]</scope>
    <source>
        <strain evidence="9">LSX21</strain>
        <tissue evidence="9">Leaf</tissue>
    </source>
</reference>
<protein>
    <submittedName>
        <fullName evidence="9">Golgin subfamily A member 5</fullName>
    </submittedName>
</protein>
<keyword evidence="3 8" id="KW-1133">Transmembrane helix</keyword>
<dbReference type="InterPro" id="IPR019177">
    <property type="entry name" value="Golgin_subfamily_A_member_5"/>
</dbReference>
<dbReference type="Pfam" id="PF09787">
    <property type="entry name" value="Golgin_A5"/>
    <property type="match status" value="1"/>
</dbReference>
<comment type="caution">
    <text evidence="9">The sequence shown here is derived from an EMBL/GenBank/DDBJ whole genome shotgun (WGS) entry which is preliminary data.</text>
</comment>
<feature type="transmembrane region" description="Helical" evidence="8">
    <location>
        <begin position="218"/>
        <end position="238"/>
    </location>
</feature>
<dbReference type="GO" id="GO:0000301">
    <property type="term" value="P:retrograde transport, vesicle recycling within Golgi"/>
    <property type="evidence" value="ECO:0007669"/>
    <property type="project" value="TreeGrafter"/>
</dbReference>
<evidence type="ECO:0000313" key="10">
    <source>
        <dbReference type="Proteomes" id="UP001370490"/>
    </source>
</evidence>
<feature type="coiled-coil region" evidence="7">
    <location>
        <begin position="132"/>
        <end position="162"/>
    </location>
</feature>
<dbReference type="GO" id="GO:0000139">
    <property type="term" value="C:Golgi membrane"/>
    <property type="evidence" value="ECO:0007669"/>
    <property type="project" value="UniProtKB-SubCell"/>
</dbReference>
<dbReference type="AlphaFoldDB" id="A0AAN8W523"/>
<proteinExistence type="predicted"/>
<comment type="subcellular location">
    <subcellularLocation>
        <location evidence="1">Golgi apparatus membrane</location>
        <topology evidence="1">Single-pass membrane protein</topology>
    </subcellularLocation>
</comment>
<evidence type="ECO:0000256" key="3">
    <source>
        <dbReference type="ARBA" id="ARBA00022989"/>
    </source>
</evidence>
<evidence type="ECO:0000256" key="8">
    <source>
        <dbReference type="SAM" id="Phobius"/>
    </source>
</evidence>
<evidence type="ECO:0000256" key="5">
    <source>
        <dbReference type="ARBA" id="ARBA00023054"/>
    </source>
</evidence>
<sequence length="265" mass="30602">MEARACRGQKKSPEDANQVIQLTFGLMLELYKIVVFAFFFTGVEEEKKSNSIGNNLSDKNNLSLHRLCIKMQAWQEEVECARQCQRDAENKLAIHNGGQSVLYKLEHMELEKRYRELTDLLYYKQTQLENMVSEKAAAVFQLEKELKRLQEAQVEAERSKVSRHASSSWEEDSDMKTLESFPLYHRHVVGASEQLQKAAKILDAGAARATRFLWRNPIARLMLLFYLVFAHLFLMYLLHRLQEQADSLSSREAAESMGLTTPKLP</sequence>
<dbReference type="PANTHER" id="PTHR13815:SF7">
    <property type="entry name" value="GOLGIN SUBFAMILY A MEMBER 5"/>
    <property type="match status" value="1"/>
</dbReference>
<keyword evidence="6 8" id="KW-0472">Membrane</keyword>
<evidence type="ECO:0000256" key="1">
    <source>
        <dbReference type="ARBA" id="ARBA00004194"/>
    </source>
</evidence>
<gene>
    <name evidence="9" type="ORF">RJ641_026848</name>
</gene>
<dbReference type="GO" id="GO:0007030">
    <property type="term" value="P:Golgi organization"/>
    <property type="evidence" value="ECO:0007669"/>
    <property type="project" value="InterPro"/>
</dbReference>
<evidence type="ECO:0000256" key="4">
    <source>
        <dbReference type="ARBA" id="ARBA00023034"/>
    </source>
</evidence>
<keyword evidence="10" id="KW-1185">Reference proteome</keyword>
<evidence type="ECO:0000256" key="7">
    <source>
        <dbReference type="SAM" id="Coils"/>
    </source>
</evidence>
<dbReference type="PANTHER" id="PTHR13815">
    <property type="entry name" value="GOLGIN-84"/>
    <property type="match status" value="1"/>
</dbReference>
<evidence type="ECO:0000256" key="2">
    <source>
        <dbReference type="ARBA" id="ARBA00022692"/>
    </source>
</evidence>
<dbReference type="Proteomes" id="UP001370490">
    <property type="component" value="Unassembled WGS sequence"/>
</dbReference>
<organism evidence="9 10">
    <name type="scientific">Dillenia turbinata</name>
    <dbReference type="NCBI Taxonomy" id="194707"/>
    <lineage>
        <taxon>Eukaryota</taxon>
        <taxon>Viridiplantae</taxon>
        <taxon>Streptophyta</taxon>
        <taxon>Embryophyta</taxon>
        <taxon>Tracheophyta</taxon>
        <taxon>Spermatophyta</taxon>
        <taxon>Magnoliopsida</taxon>
        <taxon>eudicotyledons</taxon>
        <taxon>Gunneridae</taxon>
        <taxon>Pentapetalae</taxon>
        <taxon>Dilleniales</taxon>
        <taxon>Dilleniaceae</taxon>
        <taxon>Dillenia</taxon>
    </lineage>
</organism>
<evidence type="ECO:0000313" key="9">
    <source>
        <dbReference type="EMBL" id="KAK6941471.1"/>
    </source>
</evidence>
<keyword evidence="5 7" id="KW-0175">Coiled coil</keyword>
<keyword evidence="2 8" id="KW-0812">Transmembrane</keyword>